<dbReference type="EMBL" id="AMGV01000006">
    <property type="protein sequence ID" value="KEF56276.1"/>
    <property type="molecule type" value="Genomic_DNA"/>
</dbReference>
<proteinExistence type="predicted"/>
<feature type="transmembrane region" description="Helical" evidence="6">
    <location>
        <begin position="83"/>
        <end position="104"/>
    </location>
</feature>
<keyword evidence="3 6" id="KW-1133">Transmembrane helix</keyword>
<dbReference type="PANTHER" id="PTHR31465">
    <property type="entry name" value="PROTEIN RTA1-RELATED"/>
    <property type="match status" value="1"/>
</dbReference>
<dbReference type="Proteomes" id="UP000027920">
    <property type="component" value="Unassembled WGS sequence"/>
</dbReference>
<feature type="region of interest" description="Disordered" evidence="5">
    <location>
        <begin position="275"/>
        <end position="322"/>
    </location>
</feature>
<dbReference type="Pfam" id="PF04479">
    <property type="entry name" value="RTA1"/>
    <property type="match status" value="1"/>
</dbReference>
<comment type="caution">
    <text evidence="7">The sequence shown here is derived from an EMBL/GenBank/DDBJ whole genome shotgun (WGS) entry which is preliminary data.</text>
</comment>
<dbReference type="PANTHER" id="PTHR31465:SF15">
    <property type="entry name" value="LIPID TRANSPORTER ATNI-RELATED"/>
    <property type="match status" value="1"/>
</dbReference>
<dbReference type="RefSeq" id="XP_013258866.1">
    <property type="nucleotide sequence ID" value="XM_013403412.1"/>
</dbReference>
<keyword evidence="8" id="KW-1185">Reference proteome</keyword>
<dbReference type="AlphaFoldDB" id="A0A072P8X1"/>
<evidence type="ECO:0000256" key="5">
    <source>
        <dbReference type="SAM" id="MobiDB-lite"/>
    </source>
</evidence>
<keyword evidence="4 6" id="KW-0472">Membrane</keyword>
<feature type="transmembrane region" description="Helical" evidence="6">
    <location>
        <begin position="51"/>
        <end position="71"/>
    </location>
</feature>
<dbReference type="OrthoDB" id="5384040at2759"/>
<feature type="transmembrane region" description="Helical" evidence="6">
    <location>
        <begin position="238"/>
        <end position="265"/>
    </location>
</feature>
<evidence type="ECO:0000313" key="8">
    <source>
        <dbReference type="Proteomes" id="UP000027920"/>
    </source>
</evidence>
<accession>A0A072P8X1</accession>
<evidence type="ECO:0000256" key="3">
    <source>
        <dbReference type="ARBA" id="ARBA00022989"/>
    </source>
</evidence>
<dbReference type="HOGENOM" id="CLU_033465_3_0_1"/>
<feature type="transmembrane region" description="Helical" evidence="6">
    <location>
        <begin position="203"/>
        <end position="223"/>
    </location>
</feature>
<evidence type="ECO:0008006" key="9">
    <source>
        <dbReference type="Google" id="ProtNLM"/>
    </source>
</evidence>
<dbReference type="GeneID" id="25282770"/>
<feature type="transmembrane region" description="Helical" evidence="6">
    <location>
        <begin position="161"/>
        <end position="183"/>
    </location>
</feature>
<sequence length="322" mass="36311">MAKCDLAAAYEDDSIAWVYCPSFAAAVLFAVLFGLSTVTHIIQAIRFRKRFCWVIIMAGLWETSGFTVRSYSARQFRGLGHFIPQQLLIILAPIWTNAFVYMVAGRMIHFLVPEKKIFGIGARRLTLLFVVLDMFAFLIQGSSSSLMSSDDSESVRIGIKIYMVGVGVQEAFIVLFIVLAGRFQYRMTQEEFVRPIPHRWRRLLYTLYIALGLITVRIIFRLVEYPNGEYSHVARHEAYFYCLEALPMVASLVMFNAIHPALVLIGPDSEFPKKVKKSRAERKADKENKKAQGNYSLTTGARNGVDGFGSGSGSGMDIEMRV</sequence>
<dbReference type="InterPro" id="IPR007568">
    <property type="entry name" value="RTA1"/>
</dbReference>
<organism evidence="7 8">
    <name type="scientific">Exophiala aquamarina CBS 119918</name>
    <dbReference type="NCBI Taxonomy" id="1182545"/>
    <lineage>
        <taxon>Eukaryota</taxon>
        <taxon>Fungi</taxon>
        <taxon>Dikarya</taxon>
        <taxon>Ascomycota</taxon>
        <taxon>Pezizomycotina</taxon>
        <taxon>Eurotiomycetes</taxon>
        <taxon>Chaetothyriomycetidae</taxon>
        <taxon>Chaetothyriales</taxon>
        <taxon>Herpotrichiellaceae</taxon>
        <taxon>Exophiala</taxon>
    </lineage>
</organism>
<gene>
    <name evidence="7" type="ORF">A1O9_07857</name>
</gene>
<evidence type="ECO:0000256" key="6">
    <source>
        <dbReference type="SAM" id="Phobius"/>
    </source>
</evidence>
<evidence type="ECO:0000256" key="4">
    <source>
        <dbReference type="ARBA" id="ARBA00023136"/>
    </source>
</evidence>
<evidence type="ECO:0000313" key="7">
    <source>
        <dbReference type="EMBL" id="KEF56276.1"/>
    </source>
</evidence>
<name>A0A072P8X1_9EURO</name>
<comment type="subcellular location">
    <subcellularLocation>
        <location evidence="1">Membrane</location>
        <topology evidence="1">Multi-pass membrane protein</topology>
    </subcellularLocation>
</comment>
<feature type="transmembrane region" description="Helical" evidence="6">
    <location>
        <begin position="125"/>
        <end position="141"/>
    </location>
</feature>
<reference evidence="7 8" key="1">
    <citation type="submission" date="2013-03" db="EMBL/GenBank/DDBJ databases">
        <title>The Genome Sequence of Exophiala aquamarina CBS 119918.</title>
        <authorList>
            <consortium name="The Broad Institute Genomics Platform"/>
            <person name="Cuomo C."/>
            <person name="de Hoog S."/>
            <person name="Gorbushina A."/>
            <person name="Walker B."/>
            <person name="Young S.K."/>
            <person name="Zeng Q."/>
            <person name="Gargeya S."/>
            <person name="Fitzgerald M."/>
            <person name="Haas B."/>
            <person name="Abouelleil A."/>
            <person name="Allen A.W."/>
            <person name="Alvarado L."/>
            <person name="Arachchi H.M."/>
            <person name="Berlin A.M."/>
            <person name="Chapman S.B."/>
            <person name="Gainer-Dewar J."/>
            <person name="Goldberg J."/>
            <person name="Griggs A."/>
            <person name="Gujja S."/>
            <person name="Hansen M."/>
            <person name="Howarth C."/>
            <person name="Imamovic A."/>
            <person name="Ireland A."/>
            <person name="Larimer J."/>
            <person name="McCowan C."/>
            <person name="Murphy C."/>
            <person name="Pearson M."/>
            <person name="Poon T.W."/>
            <person name="Priest M."/>
            <person name="Roberts A."/>
            <person name="Saif S."/>
            <person name="Shea T."/>
            <person name="Sisk P."/>
            <person name="Sykes S."/>
            <person name="Wortman J."/>
            <person name="Nusbaum C."/>
            <person name="Birren B."/>
        </authorList>
    </citation>
    <scope>NUCLEOTIDE SEQUENCE [LARGE SCALE GENOMIC DNA]</scope>
    <source>
        <strain evidence="7 8">CBS 119918</strain>
    </source>
</reference>
<feature type="transmembrane region" description="Helical" evidence="6">
    <location>
        <begin position="16"/>
        <end position="39"/>
    </location>
</feature>
<evidence type="ECO:0000256" key="2">
    <source>
        <dbReference type="ARBA" id="ARBA00022692"/>
    </source>
</evidence>
<feature type="compositionally biased region" description="Polar residues" evidence="5">
    <location>
        <begin position="291"/>
        <end position="301"/>
    </location>
</feature>
<feature type="compositionally biased region" description="Basic and acidic residues" evidence="5">
    <location>
        <begin position="281"/>
        <end position="290"/>
    </location>
</feature>
<dbReference type="VEuPathDB" id="FungiDB:A1O9_07857"/>
<keyword evidence="2 6" id="KW-0812">Transmembrane</keyword>
<dbReference type="STRING" id="1182545.A0A072P8X1"/>
<dbReference type="GO" id="GO:0016020">
    <property type="term" value="C:membrane"/>
    <property type="evidence" value="ECO:0007669"/>
    <property type="project" value="UniProtKB-SubCell"/>
</dbReference>
<protein>
    <recommendedName>
        <fullName evidence="9">RTA1 domain-containing protein</fullName>
    </recommendedName>
</protein>
<evidence type="ECO:0000256" key="1">
    <source>
        <dbReference type="ARBA" id="ARBA00004141"/>
    </source>
</evidence>